<gene>
    <name evidence="4" type="ORF">O6P37_05990</name>
</gene>
<dbReference type="Pfam" id="PF01844">
    <property type="entry name" value="HNH"/>
    <property type="match status" value="1"/>
</dbReference>
<dbReference type="Gene3D" id="1.10.30.50">
    <property type="match status" value="1"/>
</dbReference>
<feature type="region of interest" description="Disordered" evidence="2">
    <location>
        <begin position="273"/>
        <end position="311"/>
    </location>
</feature>
<dbReference type="RefSeq" id="WP_269893217.1">
    <property type="nucleotide sequence ID" value="NZ_JAPZPY010000002.1"/>
</dbReference>
<feature type="region of interest" description="Disordered" evidence="2">
    <location>
        <begin position="456"/>
        <end position="527"/>
    </location>
</feature>
<keyword evidence="5" id="KW-1185">Reference proteome</keyword>
<feature type="compositionally biased region" description="Pro residues" evidence="2">
    <location>
        <begin position="514"/>
        <end position="527"/>
    </location>
</feature>
<evidence type="ECO:0000313" key="4">
    <source>
        <dbReference type="EMBL" id="MCZ8378407.1"/>
    </source>
</evidence>
<dbReference type="GO" id="GO:0004519">
    <property type="term" value="F:endonuclease activity"/>
    <property type="evidence" value="ECO:0007669"/>
    <property type="project" value="UniProtKB-KW"/>
</dbReference>
<organism evidence="4 5">
    <name type="scientific">Mycobacterium hippophais</name>
    <dbReference type="NCBI Taxonomy" id="3016340"/>
    <lineage>
        <taxon>Bacteria</taxon>
        <taxon>Bacillati</taxon>
        <taxon>Actinomycetota</taxon>
        <taxon>Actinomycetes</taxon>
        <taxon>Mycobacteriales</taxon>
        <taxon>Mycobacteriaceae</taxon>
        <taxon>Mycobacterium</taxon>
    </lineage>
</organism>
<dbReference type="Pfam" id="PF02720">
    <property type="entry name" value="DUF222"/>
    <property type="match status" value="1"/>
</dbReference>
<name>A0ABT4PPD2_9MYCO</name>
<evidence type="ECO:0000256" key="1">
    <source>
        <dbReference type="ARBA" id="ARBA00023450"/>
    </source>
</evidence>
<protein>
    <submittedName>
        <fullName evidence="4">HNH endonuclease signature motif containing protein</fullName>
    </submittedName>
</protein>
<feature type="compositionally biased region" description="Acidic residues" evidence="2">
    <location>
        <begin position="282"/>
        <end position="300"/>
    </location>
</feature>
<accession>A0ABT4PPD2</accession>
<dbReference type="CDD" id="cd00085">
    <property type="entry name" value="HNHc"/>
    <property type="match status" value="1"/>
</dbReference>
<dbReference type="Proteomes" id="UP001142153">
    <property type="component" value="Unassembled WGS sequence"/>
</dbReference>
<keyword evidence="4" id="KW-0378">Hydrolase</keyword>
<dbReference type="InterPro" id="IPR003870">
    <property type="entry name" value="DUF222"/>
</dbReference>
<dbReference type="InterPro" id="IPR002711">
    <property type="entry name" value="HNH"/>
</dbReference>
<keyword evidence="4" id="KW-0255">Endonuclease</keyword>
<evidence type="ECO:0000256" key="2">
    <source>
        <dbReference type="SAM" id="MobiDB-lite"/>
    </source>
</evidence>
<keyword evidence="4" id="KW-0540">Nuclease</keyword>
<proteinExistence type="inferred from homology"/>
<evidence type="ECO:0000313" key="5">
    <source>
        <dbReference type="Proteomes" id="UP001142153"/>
    </source>
</evidence>
<feature type="domain" description="HNH nuclease" evidence="3">
    <location>
        <begin position="355"/>
        <end position="407"/>
    </location>
</feature>
<sequence>MFDPMQASFDQVLAVARPESVHARELISAVLAAARRENQQAAARLTAIGELYALRMSERNELSDQWAVDTESAVAVEIGAALNIAYERAKDQVSLARGLRERLPLVAAMFRAGELTLDIVTTLLQRTTLITDPAVLTHVDATLAGAAARLMRLSYGQVCGYVDRVIANHDRDAVRRRQKAADDREIYFCDGLDGMSNFGGTMPITDAEIFERRLDALADTVCPADPRTKRQRRVDAIAAISSGAERLGCQCGNPDCPSKDAVAAPFVIHVVTGPDDRADSGSDAEEAATDAEVDTEDAQDPAEHASNSDSVASLVRNDGILPPEQIADLAEQATIRPLIHPGDAAPEPRYTPSRKLAEFVRCRDMGCRFPGCDVAAFSTDIDHTIPYSQGGPTQASNLKCLCRLHHLIKTFWGWRDRQQCDGTVIWTSPAGQTYVTRPGSALLFPSLCTPTAAAVITPRPDDESGERTAMMPKRQRTRAQNKAARIAAERQQNREHREARSRARREALDKLIGPAPPPRPGDEPPPF</sequence>
<dbReference type="InterPro" id="IPR003615">
    <property type="entry name" value="HNH_nuc"/>
</dbReference>
<dbReference type="SMART" id="SM00507">
    <property type="entry name" value="HNHc"/>
    <property type="match status" value="1"/>
</dbReference>
<feature type="compositionally biased region" description="Basic and acidic residues" evidence="2">
    <location>
        <begin position="487"/>
        <end position="509"/>
    </location>
</feature>
<dbReference type="EMBL" id="JAPZPY010000002">
    <property type="protein sequence ID" value="MCZ8378407.1"/>
    <property type="molecule type" value="Genomic_DNA"/>
</dbReference>
<reference evidence="4" key="1">
    <citation type="submission" date="2022-12" db="EMBL/GenBank/DDBJ databases">
        <authorList>
            <person name="Deng Y."/>
            <person name="Zhang Y.-Q."/>
        </authorList>
    </citation>
    <scope>NUCLEOTIDE SEQUENCE</scope>
    <source>
        <strain evidence="4">CPCC 205372</strain>
    </source>
</reference>
<comment type="caution">
    <text evidence="4">The sequence shown here is derived from an EMBL/GenBank/DDBJ whole genome shotgun (WGS) entry which is preliminary data.</text>
</comment>
<comment type="similarity">
    <text evidence="1">Belongs to the Rv1128c/1148c/1588c/1702c/1945/3466 family.</text>
</comment>
<evidence type="ECO:0000259" key="3">
    <source>
        <dbReference type="SMART" id="SM00507"/>
    </source>
</evidence>